<dbReference type="GO" id="GO:0003677">
    <property type="term" value="F:DNA binding"/>
    <property type="evidence" value="ECO:0007669"/>
    <property type="project" value="InterPro"/>
</dbReference>
<evidence type="ECO:0000256" key="6">
    <source>
        <dbReference type="SAM" id="MobiDB-lite"/>
    </source>
</evidence>
<keyword evidence="3 5" id="KW-0378">Hydrolase</keyword>
<dbReference type="Proteomes" id="UP000655366">
    <property type="component" value="Unassembled WGS sequence"/>
</dbReference>
<keyword evidence="4 5" id="KW-0234">DNA repair</keyword>
<evidence type="ECO:0000313" key="7">
    <source>
        <dbReference type="EMBL" id="MBG0739385.1"/>
    </source>
</evidence>
<name>A0A931CNE6_9MICC</name>
<dbReference type="AlphaFoldDB" id="A0A931CNE6"/>
<keyword evidence="7" id="KW-0326">Glycosidase</keyword>
<gene>
    <name evidence="7" type="ORF">IV500_08280</name>
</gene>
<dbReference type="EC" id="3.2.2.-" evidence="5"/>
<sequence>MTAESNLLELLQQPSVVVAPRLLGAVVRHRTAEGTVGVRLTELEAYMGPADSPAPDPGSHSYRGQTPRNTSMFGPAGHFYVYFTYGMHYCANLVCSPAGTSSGCLMRAGEVVEGHELARSRRTAARKDRELAQGPARLASALAMDLSHNGHWALGGDFIIELGQAVEPDDILTGPRVGLSGPGGSADYPWRFWIAADPTVSRYKPAVVRKRPAVP</sequence>
<evidence type="ECO:0000256" key="2">
    <source>
        <dbReference type="ARBA" id="ARBA00022763"/>
    </source>
</evidence>
<organism evidence="7 8">
    <name type="scientific">Arthrobacter terrae</name>
    <dbReference type="NCBI Taxonomy" id="2935737"/>
    <lineage>
        <taxon>Bacteria</taxon>
        <taxon>Bacillati</taxon>
        <taxon>Actinomycetota</taxon>
        <taxon>Actinomycetes</taxon>
        <taxon>Micrococcales</taxon>
        <taxon>Micrococcaceae</taxon>
        <taxon>Arthrobacter</taxon>
    </lineage>
</organism>
<keyword evidence="8" id="KW-1185">Reference proteome</keyword>
<evidence type="ECO:0000256" key="5">
    <source>
        <dbReference type="HAMAP-Rule" id="MF_00527"/>
    </source>
</evidence>
<dbReference type="EMBL" id="JADNYM010000008">
    <property type="protein sequence ID" value="MBG0739385.1"/>
    <property type="molecule type" value="Genomic_DNA"/>
</dbReference>
<comment type="similarity">
    <text evidence="1 5">Belongs to the DNA glycosylase MPG family.</text>
</comment>
<reference evidence="7 8" key="1">
    <citation type="submission" date="2020-11" db="EMBL/GenBank/DDBJ databases">
        <title>Arthrobacter antarcticus sp. nov., isolated from Antarctic Soil.</title>
        <authorList>
            <person name="Li J."/>
        </authorList>
    </citation>
    <scope>NUCLEOTIDE SEQUENCE [LARGE SCALE GENOMIC DNA]</scope>
    <source>
        <strain evidence="7 8">Z1-20</strain>
    </source>
</reference>
<evidence type="ECO:0000256" key="4">
    <source>
        <dbReference type="ARBA" id="ARBA00023204"/>
    </source>
</evidence>
<dbReference type="PANTHER" id="PTHR10429">
    <property type="entry name" value="DNA-3-METHYLADENINE GLYCOSYLASE"/>
    <property type="match status" value="1"/>
</dbReference>
<dbReference type="InterPro" id="IPR011034">
    <property type="entry name" value="Formyl_transferase-like_C_sf"/>
</dbReference>
<dbReference type="NCBIfam" id="NF002003">
    <property type="entry name" value="PRK00802.1-3"/>
    <property type="match status" value="1"/>
</dbReference>
<feature type="region of interest" description="Disordered" evidence="6">
    <location>
        <begin position="47"/>
        <end position="68"/>
    </location>
</feature>
<accession>A0A931CNE6</accession>
<dbReference type="PANTHER" id="PTHR10429:SF0">
    <property type="entry name" value="DNA-3-METHYLADENINE GLYCOSYLASE"/>
    <property type="match status" value="1"/>
</dbReference>
<dbReference type="HAMAP" id="MF_00527">
    <property type="entry name" value="3MGH"/>
    <property type="match status" value="1"/>
</dbReference>
<proteinExistence type="inferred from homology"/>
<dbReference type="Pfam" id="PF02245">
    <property type="entry name" value="Pur_DNA_glyco"/>
    <property type="match status" value="1"/>
</dbReference>
<dbReference type="GO" id="GO:0003905">
    <property type="term" value="F:alkylbase DNA N-glycosylase activity"/>
    <property type="evidence" value="ECO:0007669"/>
    <property type="project" value="InterPro"/>
</dbReference>
<dbReference type="SUPFAM" id="SSF50486">
    <property type="entry name" value="FMT C-terminal domain-like"/>
    <property type="match status" value="1"/>
</dbReference>
<protein>
    <recommendedName>
        <fullName evidence="5">Putative 3-methyladenine DNA glycosylase</fullName>
        <ecNumber evidence="5">3.2.2.-</ecNumber>
    </recommendedName>
</protein>
<dbReference type="InterPro" id="IPR003180">
    <property type="entry name" value="MPG"/>
</dbReference>
<dbReference type="GO" id="GO:0006284">
    <property type="term" value="P:base-excision repair"/>
    <property type="evidence" value="ECO:0007669"/>
    <property type="project" value="InterPro"/>
</dbReference>
<evidence type="ECO:0000256" key="1">
    <source>
        <dbReference type="ARBA" id="ARBA00009232"/>
    </source>
</evidence>
<dbReference type="CDD" id="cd00540">
    <property type="entry name" value="AAG"/>
    <property type="match status" value="1"/>
</dbReference>
<dbReference type="Gene3D" id="3.10.300.10">
    <property type="entry name" value="Methylpurine-DNA glycosylase (MPG)"/>
    <property type="match status" value="1"/>
</dbReference>
<comment type="caution">
    <text evidence="7">The sequence shown here is derived from an EMBL/GenBank/DDBJ whole genome shotgun (WGS) entry which is preliminary data.</text>
</comment>
<evidence type="ECO:0000256" key="3">
    <source>
        <dbReference type="ARBA" id="ARBA00022801"/>
    </source>
</evidence>
<evidence type="ECO:0000313" key="8">
    <source>
        <dbReference type="Proteomes" id="UP000655366"/>
    </source>
</evidence>
<dbReference type="RefSeq" id="WP_196396318.1">
    <property type="nucleotide sequence ID" value="NZ_JADNYM010000008.1"/>
</dbReference>
<dbReference type="InterPro" id="IPR036995">
    <property type="entry name" value="MPG_sf"/>
</dbReference>
<dbReference type="NCBIfam" id="TIGR00567">
    <property type="entry name" value="3mg"/>
    <property type="match status" value="1"/>
</dbReference>
<keyword evidence="2 5" id="KW-0227">DNA damage</keyword>